<evidence type="ECO:0000256" key="2">
    <source>
        <dbReference type="ARBA" id="ARBA00022803"/>
    </source>
</evidence>
<evidence type="ECO:0000313" key="7">
    <source>
        <dbReference type="Proteomes" id="UP000037755"/>
    </source>
</evidence>
<keyword evidence="4" id="KW-0175">Coiled coil</keyword>
<sequence>MKKLLLLAILIVPVLLNAQNAHQRMDFAKEKLEQKDTLSALAFYEQALRLEPRNPEVYATRASLYNQMGRIKEAKADYDKAVMVAPKEAKYYNQRASFFNLNGYDQYTITDAEKALELAGNNAEEKNKAYYFMAEGKWNLGNLEAALADYERLLANNPESGIEIGSLLSSARILGQLKKHKEAIARLENLVAKYPDFTAGYNNLGFQYTQNGQYEKAIEAYNKNIDLIEKHNTDNYDLQSGNKVLTGGKQKAPPLNNRGFAKYKLGDNKAALKDINASLEIDPKNAFAYKNRALVYIAAKKQKEACADLQKALELGFTKTYGTEVEELIKEHCKE</sequence>
<feature type="repeat" description="TPR" evidence="3">
    <location>
        <begin position="55"/>
        <end position="88"/>
    </location>
</feature>
<name>A0A0M9VH27_9FLAO</name>
<proteinExistence type="predicted"/>
<dbReference type="InterPro" id="IPR011990">
    <property type="entry name" value="TPR-like_helical_dom_sf"/>
</dbReference>
<dbReference type="Pfam" id="PF13174">
    <property type="entry name" value="TPR_6"/>
    <property type="match status" value="1"/>
</dbReference>
<evidence type="ECO:0000313" key="6">
    <source>
        <dbReference type="EMBL" id="KOS05116.1"/>
    </source>
</evidence>
<dbReference type="STRING" id="1202724.AM493_02980"/>
<keyword evidence="5" id="KW-0732">Signal</keyword>
<dbReference type="Proteomes" id="UP000037755">
    <property type="component" value="Unassembled WGS sequence"/>
</dbReference>
<feature type="repeat" description="TPR" evidence="3">
    <location>
        <begin position="252"/>
        <end position="285"/>
    </location>
</feature>
<gene>
    <name evidence="6" type="ORF">AM493_02980</name>
</gene>
<dbReference type="PANTHER" id="PTHR44858:SF1">
    <property type="entry name" value="UDP-N-ACETYLGLUCOSAMINE--PEPTIDE N-ACETYLGLUCOSAMINYLTRANSFERASE SPINDLY-RELATED"/>
    <property type="match status" value="1"/>
</dbReference>
<dbReference type="InterPro" id="IPR050498">
    <property type="entry name" value="Ycf3"/>
</dbReference>
<evidence type="ECO:0000256" key="5">
    <source>
        <dbReference type="SAM" id="SignalP"/>
    </source>
</evidence>
<evidence type="ECO:0000256" key="3">
    <source>
        <dbReference type="PROSITE-ProRule" id="PRU00339"/>
    </source>
</evidence>
<comment type="caution">
    <text evidence="6">The sequence shown here is derived from an EMBL/GenBank/DDBJ whole genome shotgun (WGS) entry which is preliminary data.</text>
</comment>
<evidence type="ECO:0000256" key="4">
    <source>
        <dbReference type="SAM" id="Coils"/>
    </source>
</evidence>
<dbReference type="Gene3D" id="1.25.40.10">
    <property type="entry name" value="Tetratricopeptide repeat domain"/>
    <property type="match status" value="4"/>
</dbReference>
<dbReference type="GO" id="GO:0046813">
    <property type="term" value="P:receptor-mediated virion attachment to host cell"/>
    <property type="evidence" value="ECO:0007669"/>
    <property type="project" value="TreeGrafter"/>
</dbReference>
<reference evidence="6 7" key="1">
    <citation type="submission" date="2015-08" db="EMBL/GenBank/DDBJ databases">
        <title>Whole genome sequence of Flavobacterium akiainvivens IK-1T, from decaying Wikstroemia oahuensis, an endemic Hawaiian shrub.</title>
        <authorList>
            <person name="Wan X."/>
            <person name="Hou S."/>
            <person name="Saito J."/>
            <person name="Donachie S."/>
        </authorList>
    </citation>
    <scope>NUCLEOTIDE SEQUENCE [LARGE SCALE GENOMIC DNA]</scope>
    <source>
        <strain evidence="6 7">IK-1</strain>
    </source>
</reference>
<dbReference type="SUPFAM" id="SSF48452">
    <property type="entry name" value="TPR-like"/>
    <property type="match status" value="2"/>
</dbReference>
<evidence type="ECO:0000256" key="1">
    <source>
        <dbReference type="ARBA" id="ARBA00022737"/>
    </source>
</evidence>
<dbReference type="PANTHER" id="PTHR44858">
    <property type="entry name" value="TETRATRICOPEPTIDE REPEAT PROTEIN 6"/>
    <property type="match status" value="1"/>
</dbReference>
<keyword evidence="7" id="KW-1185">Reference proteome</keyword>
<dbReference type="Pfam" id="PF13181">
    <property type="entry name" value="TPR_8"/>
    <property type="match status" value="2"/>
</dbReference>
<dbReference type="Pfam" id="PF00515">
    <property type="entry name" value="TPR_1"/>
    <property type="match status" value="1"/>
</dbReference>
<dbReference type="RefSeq" id="WP_054406178.1">
    <property type="nucleotide sequence ID" value="NZ_FOYA01000006.1"/>
</dbReference>
<dbReference type="InterPro" id="IPR019734">
    <property type="entry name" value="TPR_rpt"/>
</dbReference>
<dbReference type="EMBL" id="LIYD01000005">
    <property type="protein sequence ID" value="KOS05116.1"/>
    <property type="molecule type" value="Genomic_DNA"/>
</dbReference>
<dbReference type="PROSITE" id="PS50005">
    <property type="entry name" value="TPR"/>
    <property type="match status" value="4"/>
</dbReference>
<protein>
    <submittedName>
        <fullName evidence="6">Uncharacterized protein</fullName>
    </submittedName>
</protein>
<dbReference type="OrthoDB" id="1467539at2"/>
<accession>A0A0M9VH27</accession>
<keyword evidence="1" id="KW-0677">Repeat</keyword>
<dbReference type="PATRIC" id="fig|1202724.3.peg.612"/>
<organism evidence="6 7">
    <name type="scientific">Flavobacterium akiainvivens</name>
    <dbReference type="NCBI Taxonomy" id="1202724"/>
    <lineage>
        <taxon>Bacteria</taxon>
        <taxon>Pseudomonadati</taxon>
        <taxon>Bacteroidota</taxon>
        <taxon>Flavobacteriia</taxon>
        <taxon>Flavobacteriales</taxon>
        <taxon>Flavobacteriaceae</taxon>
        <taxon>Flavobacterium</taxon>
    </lineage>
</organism>
<feature type="repeat" description="TPR" evidence="3">
    <location>
        <begin position="127"/>
        <end position="160"/>
    </location>
</feature>
<dbReference type="Pfam" id="PF14559">
    <property type="entry name" value="TPR_19"/>
    <property type="match status" value="1"/>
</dbReference>
<dbReference type="AlphaFoldDB" id="A0A0M9VH27"/>
<feature type="coiled-coil region" evidence="4">
    <location>
        <begin position="170"/>
        <end position="231"/>
    </location>
</feature>
<feature type="repeat" description="TPR" evidence="3">
    <location>
        <begin position="198"/>
        <end position="231"/>
    </location>
</feature>
<keyword evidence="2 3" id="KW-0802">TPR repeat</keyword>
<dbReference type="GO" id="GO:0009279">
    <property type="term" value="C:cell outer membrane"/>
    <property type="evidence" value="ECO:0007669"/>
    <property type="project" value="TreeGrafter"/>
</dbReference>
<feature type="signal peptide" evidence="5">
    <location>
        <begin position="1"/>
        <end position="18"/>
    </location>
</feature>
<feature type="chain" id="PRO_5005838935" evidence="5">
    <location>
        <begin position="19"/>
        <end position="335"/>
    </location>
</feature>
<dbReference type="SMART" id="SM00028">
    <property type="entry name" value="TPR"/>
    <property type="match status" value="8"/>
</dbReference>